<evidence type="ECO:0000313" key="4">
    <source>
        <dbReference type="Proteomes" id="UP000317318"/>
    </source>
</evidence>
<feature type="transmembrane region" description="Helical" evidence="2">
    <location>
        <begin position="28"/>
        <end position="50"/>
    </location>
</feature>
<dbReference type="EMBL" id="CP036268">
    <property type="protein sequence ID" value="QDT37538.1"/>
    <property type="molecule type" value="Genomic_DNA"/>
</dbReference>
<proteinExistence type="predicted"/>
<keyword evidence="4" id="KW-1185">Reference proteome</keyword>
<keyword evidence="2" id="KW-0472">Membrane</keyword>
<protein>
    <submittedName>
        <fullName evidence="3">Uncharacterized protein</fullName>
    </submittedName>
</protein>
<evidence type="ECO:0000256" key="1">
    <source>
        <dbReference type="SAM" id="MobiDB-lite"/>
    </source>
</evidence>
<reference evidence="3 4" key="1">
    <citation type="submission" date="2019-02" db="EMBL/GenBank/DDBJ databases">
        <title>Deep-cultivation of Planctomycetes and their phenomic and genomic characterization uncovers novel biology.</title>
        <authorList>
            <person name="Wiegand S."/>
            <person name="Jogler M."/>
            <person name="Boedeker C."/>
            <person name="Pinto D."/>
            <person name="Vollmers J."/>
            <person name="Rivas-Marin E."/>
            <person name="Kohn T."/>
            <person name="Peeters S.H."/>
            <person name="Heuer A."/>
            <person name="Rast P."/>
            <person name="Oberbeckmann S."/>
            <person name="Bunk B."/>
            <person name="Jeske O."/>
            <person name="Meyerdierks A."/>
            <person name="Storesund J.E."/>
            <person name="Kallscheuer N."/>
            <person name="Luecker S."/>
            <person name="Lage O.M."/>
            <person name="Pohl T."/>
            <person name="Merkel B.J."/>
            <person name="Hornburger P."/>
            <person name="Mueller R.-W."/>
            <person name="Bruemmer F."/>
            <person name="Labrenz M."/>
            <person name="Spormann A.M."/>
            <person name="Op den Camp H."/>
            <person name="Overmann J."/>
            <person name="Amann R."/>
            <person name="Jetten M.S.M."/>
            <person name="Mascher T."/>
            <person name="Medema M.H."/>
            <person name="Devos D.P."/>
            <person name="Kaster A.-K."/>
            <person name="Ovreas L."/>
            <person name="Rohde M."/>
            <person name="Galperin M.Y."/>
            <person name="Jogler C."/>
        </authorList>
    </citation>
    <scope>NUCLEOTIDE SEQUENCE [LARGE SCALE GENOMIC DNA]</scope>
    <source>
        <strain evidence="3 4">Pan189</strain>
    </source>
</reference>
<feature type="region of interest" description="Disordered" evidence="1">
    <location>
        <begin position="526"/>
        <end position="547"/>
    </location>
</feature>
<dbReference type="OrthoDB" id="219623at2"/>
<feature type="region of interest" description="Disordered" evidence="1">
    <location>
        <begin position="1"/>
        <end position="22"/>
    </location>
</feature>
<accession>A0A517R0Y8</accession>
<dbReference type="Proteomes" id="UP000317318">
    <property type="component" value="Chromosome"/>
</dbReference>
<gene>
    <name evidence="3" type="ORF">Pan189_19180</name>
</gene>
<feature type="region of interest" description="Disordered" evidence="1">
    <location>
        <begin position="1256"/>
        <end position="1278"/>
    </location>
</feature>
<keyword evidence="2" id="KW-0812">Transmembrane</keyword>
<evidence type="ECO:0000313" key="3">
    <source>
        <dbReference type="EMBL" id="QDT37538.1"/>
    </source>
</evidence>
<evidence type="ECO:0000256" key="2">
    <source>
        <dbReference type="SAM" id="Phobius"/>
    </source>
</evidence>
<sequence>MRSLNASISHHLPPQAQGPCGSPRRGSVIVVVLGLLGMMLILGFVFFTIASQEEQSAQYFAETAKEPRSLELDATALFDHALEQLILGPEDGLYNSALWGGRASLLATLVGTDLQPFDGGGVNLVMDTSGTVAVPSVDADYNGSPDGASTQFALELNQSPVANNRGDADDDQLTTGALTSTRLPQPDVNYTYPDINSPFLAYRGIEPSTGQEVIIPSFHRPQYLRSSADPDSTTWYNTAALSSRVMRPHADHIAYLNDGTRSGEDRFPQNPALFPTAGVFTFRPAGWSEGHWENGGTSSTYDFDADPDGDGVKEAVWLDLDFPVQQTSDGSITYVPLFAITVYDLDALFNLNVHGNAYGDIRLDNTTTLNSQDFGGGQSISQSNIGRSPHEVNPTWAFDADPNGADTSQHRRYLGIHSGGPADRQIGEGSGAATAQTRIAEMANLEWWWLLTGRPELDTATGDILSLVLGRWGDPTRLRNGYENVNTNGFPLPGEPTEDDDGNAAFGSAASDTNNVVFPSTIAATLPHRHPVDPRGEGTDIASGSNGKGRLFQTDAGKFRFPGYANYWTLSGISGGGGVIGWGNAFNSTLISISATGPLYGIGDSTGDLFTGGDGLLKYILTDDPGETLLTVGDSSDAIYGPDETAVLHTSQTDLDQTNTVGRVQSVAPFSLKEATTADDIRSRLTATSADVKAHGFSKMDGLLATPSVVSNQFLYTGEWDGDGNFDDFPPRAGGGPPVGDPREPFRQEVRELLRHDVDPVAKQGDRNELRMLRKISPNLVAAANTNGEVVLRPLMTHPATGLSSADLASQLTVPSTTFGIPDASAALNGQRSWNVAGNPALQEWHARRDRQNLARDIYVLLYTLNAEPGFQPLVAPSGSVHPDPDGSTTINERLREMAQFAVNMVDAADSDNISTVFVYDTDLSNGYTLNDNGYVDNADTDREVVYGVEAQELNLNEAMVVATRKINDSGSDKDHPMTSWFEKEPHWFAYLELQLCGPGTAAGDLDLNGDWQIVTVTSEVGAEETYTTLTDGSVLGSNNRLYTIGATDSSSNRIERVSPDDAAELNNAATTGTADSRMFVDFTQLKAGVTDFDDLSFGGTNPTNSFVPYNSPLDLDLLVDGTLYEINQDSNTSETYLETPEVGNAFTGSAEARGVNFIRFVAPDLDTLDSGTSVKFVLRRRANPVRNVPTVAADIADDATNYDNPWIVVDEMEVDVDALALLYGDDNLDTGMYASYPNSPPATPESLASKLQDVTSTNRSRALKRGAPSDANFPTGTDVNSHDFNLANDRAPNKYTVWQPHYDRPMSTLADLLQVPLYGPAELTVQLSDNNVIDRRHIAAARFLYPDGQTSFGVNSITSDGRVGSGESLQTNLWFRMLQFLEIPSSYGNYDSDYPWFVEPIGTAAFSGSAGSRERFRQFGKINVNTLRHPHVLGGILDDTDVAGLYNYGSVVGLRSTSGETFDGTTNARDWWNSLISARDGLDPVSGSLYLPGLPSRTVGADYAGPFRGFADPLKYDGSGIDYAASLGQTLLRRLPGDDFNGVLPRGLFELGDADEHDHEFDHNTDGIDDLDFSTRYRLLGKVLQNATTRSNAFVVFIKVDFFEAVSRDHDTNPSTPNVVQIGGKLPTSPGNRAVFVIDRTLALESLEESDLPLDPNLAAGGNATFSFARDSDGNPEFNWRNLVLHRKTLQ</sequence>
<dbReference type="KEGG" id="svp:Pan189_19180"/>
<organism evidence="3 4">
    <name type="scientific">Stratiformator vulcanicus</name>
    <dbReference type="NCBI Taxonomy" id="2527980"/>
    <lineage>
        <taxon>Bacteria</taxon>
        <taxon>Pseudomonadati</taxon>
        <taxon>Planctomycetota</taxon>
        <taxon>Planctomycetia</taxon>
        <taxon>Planctomycetales</taxon>
        <taxon>Planctomycetaceae</taxon>
        <taxon>Stratiformator</taxon>
    </lineage>
</organism>
<keyword evidence="2" id="KW-1133">Transmembrane helix</keyword>
<dbReference type="RefSeq" id="WP_145363645.1">
    <property type="nucleotide sequence ID" value="NZ_CP036268.1"/>
</dbReference>
<name>A0A517R0Y8_9PLAN</name>